<keyword evidence="1" id="KW-0472">Membrane</keyword>
<evidence type="ECO:0000256" key="1">
    <source>
        <dbReference type="SAM" id="Phobius"/>
    </source>
</evidence>
<feature type="transmembrane region" description="Helical" evidence="1">
    <location>
        <begin position="51"/>
        <end position="71"/>
    </location>
</feature>
<feature type="transmembrane region" description="Helical" evidence="1">
    <location>
        <begin position="83"/>
        <end position="104"/>
    </location>
</feature>
<dbReference type="Proteomes" id="UP001428817">
    <property type="component" value="Unassembled WGS sequence"/>
</dbReference>
<evidence type="ECO:0008006" key="4">
    <source>
        <dbReference type="Google" id="ProtNLM"/>
    </source>
</evidence>
<organism evidence="2 3">
    <name type="scientific">Pseudonocardia eucalypti</name>
    <dbReference type="NCBI Taxonomy" id="648755"/>
    <lineage>
        <taxon>Bacteria</taxon>
        <taxon>Bacillati</taxon>
        <taxon>Actinomycetota</taxon>
        <taxon>Actinomycetes</taxon>
        <taxon>Pseudonocardiales</taxon>
        <taxon>Pseudonocardiaceae</taxon>
        <taxon>Pseudonocardia</taxon>
    </lineage>
</organism>
<reference evidence="3" key="1">
    <citation type="journal article" date="2019" name="Int. J. Syst. Evol. Microbiol.">
        <title>The Global Catalogue of Microorganisms (GCM) 10K type strain sequencing project: providing services to taxonomists for standard genome sequencing and annotation.</title>
        <authorList>
            <consortium name="The Broad Institute Genomics Platform"/>
            <consortium name="The Broad Institute Genome Sequencing Center for Infectious Disease"/>
            <person name="Wu L."/>
            <person name="Ma J."/>
        </authorList>
    </citation>
    <scope>NUCLEOTIDE SEQUENCE [LARGE SCALE GENOMIC DNA]</scope>
    <source>
        <strain evidence="3">JCM 18303</strain>
    </source>
</reference>
<comment type="caution">
    <text evidence="2">The sequence shown here is derived from an EMBL/GenBank/DDBJ whole genome shotgun (WGS) entry which is preliminary data.</text>
</comment>
<accession>A0ABP9QD13</accession>
<sequence>MIKWAGWLIIFIGAGHTVSALALTTPQHAEAWFSAAIWHEDLAAMSPANGAYWLTFGSFGPPQVVIGVLVLWLDRRGIVPPTFIAWTLAANAVICGVIFGPAPWPVDLVSAGLLLAGARRAARRPETVDS</sequence>
<gene>
    <name evidence="2" type="ORF">GCM10023321_41570</name>
</gene>
<dbReference type="RefSeq" id="WP_185060469.1">
    <property type="nucleotide sequence ID" value="NZ_BAABJP010000020.1"/>
</dbReference>
<keyword evidence="1" id="KW-1133">Transmembrane helix</keyword>
<keyword evidence="3" id="KW-1185">Reference proteome</keyword>
<keyword evidence="1" id="KW-0812">Transmembrane</keyword>
<evidence type="ECO:0000313" key="2">
    <source>
        <dbReference type="EMBL" id="GAA5159861.1"/>
    </source>
</evidence>
<dbReference type="EMBL" id="BAABJP010000020">
    <property type="protein sequence ID" value="GAA5159861.1"/>
    <property type="molecule type" value="Genomic_DNA"/>
</dbReference>
<name>A0ABP9QD13_9PSEU</name>
<proteinExistence type="predicted"/>
<evidence type="ECO:0000313" key="3">
    <source>
        <dbReference type="Proteomes" id="UP001428817"/>
    </source>
</evidence>
<dbReference type="InterPro" id="IPR045590">
    <property type="entry name" value="DUF6463"/>
</dbReference>
<protein>
    <recommendedName>
        <fullName evidence="4">DoxX-like protein</fullName>
    </recommendedName>
</protein>
<dbReference type="Pfam" id="PF20064">
    <property type="entry name" value="DUF6463"/>
    <property type="match status" value="1"/>
</dbReference>